<feature type="binding site" evidence="10">
    <location>
        <position position="43"/>
    </location>
    <ligand>
        <name>Zn(2+)</name>
        <dbReference type="ChEBI" id="CHEBI:29105"/>
    </ligand>
</feature>
<protein>
    <recommendedName>
        <fullName evidence="10">L-cysteine:1D-myo-inositol 2-amino-2-deoxy-alpha-D-glucopyranoside ligase</fullName>
        <shortName evidence="10">L-Cys:GlcN-Ins ligase</shortName>
        <ecNumber evidence="10">6.3.1.13</ecNumber>
    </recommendedName>
    <alternativeName>
        <fullName evidence="10">Mycothiol ligase</fullName>
        <shortName evidence="10">MSH ligase</shortName>
    </alternativeName>
</protein>
<dbReference type="InterPro" id="IPR024909">
    <property type="entry name" value="Cys-tRNA/MSH_ligase"/>
</dbReference>
<keyword evidence="8 10" id="KW-0067">ATP-binding</keyword>
<evidence type="ECO:0000256" key="10">
    <source>
        <dbReference type="HAMAP-Rule" id="MF_01697"/>
    </source>
</evidence>
<reference evidence="14" key="1">
    <citation type="submission" date="2023-07" db="EMBL/GenBank/DDBJ databases">
        <title>Novel species in the genus Lipingzhangella isolated from Sambhar Salt Lake.</title>
        <authorList>
            <person name="Jiya N."/>
            <person name="Kajale S."/>
            <person name="Sharma A."/>
        </authorList>
    </citation>
    <scope>NUCLEOTIDE SEQUENCE [LARGE SCALE GENOMIC DNA]</scope>
    <source>
        <strain evidence="14">LS1_29</strain>
    </source>
</reference>
<dbReference type="RefSeq" id="WP_310910435.1">
    <property type="nucleotide sequence ID" value="NZ_JAVLVT010000001.1"/>
</dbReference>
<dbReference type="Gene3D" id="1.20.120.640">
    <property type="entry name" value="Anticodon-binding domain of a subclass of class I aminoacyl-tRNA synthetases"/>
    <property type="match status" value="1"/>
</dbReference>
<dbReference type="EMBL" id="JAVLVT010000001">
    <property type="protein sequence ID" value="MDS1268927.1"/>
    <property type="molecule type" value="Genomic_DNA"/>
</dbReference>
<keyword evidence="5 10" id="KW-0479">Metal-binding</keyword>
<evidence type="ECO:0000256" key="4">
    <source>
        <dbReference type="ARBA" id="ARBA00022598"/>
    </source>
</evidence>
<feature type="binding site" evidence="10">
    <location>
        <position position="227"/>
    </location>
    <ligand>
        <name>Zn(2+)</name>
        <dbReference type="ChEBI" id="CHEBI:29105"/>
    </ligand>
</feature>
<dbReference type="PRINTS" id="PR00983">
    <property type="entry name" value="TRNASYNTHCYS"/>
</dbReference>
<evidence type="ECO:0000256" key="7">
    <source>
        <dbReference type="ARBA" id="ARBA00022833"/>
    </source>
</evidence>
<sequence>MRSWSAANPPRLPGAGSPLLLHDSVTGTRRAAPPGPAARMYVCGITPYDATHVGHAFTYVTFDLVNRVWRDAGLRVDYVQNVTDVDDPLLERAHAQGEDWRELAQREIEVYRADMSALGVLPPRAFVGVVESVSLIADLVERIRRAGAAYEVDGDVYFSVAAADRFGSVSGLDRATMLRLFGERGGDPQRPGKKDPLDWLLWRAERPGEPAWDSPLGRGRPGWHVECSAISLNELGSAFDLNGGGDDLVFPHHEMGAAEARAATPGGAARAYTHVGAVGLHGAKMSKSLGNLVFVSALRRQGADPMAVRLALLAHHYRSSWDWTEDGLTAATHRLRRWRSAVSLASGPDAAPVLAQVRAALADDLDTPTALAAVDRWVDQALATPEQDTATAGAGADHPPLVRDTVAALLGVHL</sequence>
<dbReference type="Proteomes" id="UP001250214">
    <property type="component" value="Unassembled WGS sequence"/>
</dbReference>
<dbReference type="InterPro" id="IPR017812">
    <property type="entry name" value="Mycothiol_ligase_MshC"/>
</dbReference>
<feature type="binding site" evidence="10">
    <location>
        <begin position="43"/>
        <end position="46"/>
    </location>
    <ligand>
        <name>L-cysteinyl-5'-AMP</name>
        <dbReference type="ChEBI" id="CHEBI:144924"/>
    </ligand>
</feature>
<keyword evidence="7 10" id="KW-0862">Zinc</keyword>
<feature type="binding site" evidence="10">
    <location>
        <begin position="81"/>
        <end position="83"/>
    </location>
    <ligand>
        <name>L-cysteinyl-5'-AMP</name>
        <dbReference type="ChEBI" id="CHEBI:144924"/>
    </ligand>
</feature>
<dbReference type="PANTHER" id="PTHR10890:SF3">
    <property type="entry name" value="CYSTEINE--TRNA LIGASE, CYTOPLASMIC"/>
    <property type="match status" value="1"/>
</dbReference>
<comment type="function">
    <text evidence="1 10">Catalyzes the ATP-dependent condensation of GlcN-Ins and L-cysteine to form L-Cys-GlcN-Ins.</text>
</comment>
<evidence type="ECO:0000313" key="14">
    <source>
        <dbReference type="Proteomes" id="UP001250214"/>
    </source>
</evidence>
<dbReference type="HAMAP" id="MF_01697">
    <property type="entry name" value="MshC"/>
    <property type="match status" value="1"/>
</dbReference>
<evidence type="ECO:0000256" key="9">
    <source>
        <dbReference type="ARBA" id="ARBA00048350"/>
    </source>
</evidence>
<evidence type="ECO:0000256" key="1">
    <source>
        <dbReference type="ARBA" id="ARBA00003679"/>
    </source>
</evidence>
<evidence type="ECO:0000256" key="5">
    <source>
        <dbReference type="ARBA" id="ARBA00022723"/>
    </source>
</evidence>
<comment type="subunit">
    <text evidence="3 10">Monomer.</text>
</comment>
<feature type="short sequence motif" description="'ERGGDP' region" evidence="10">
    <location>
        <begin position="183"/>
        <end position="188"/>
    </location>
</feature>
<dbReference type="EC" id="6.3.1.13" evidence="10"/>
<feature type="binding site" evidence="10">
    <location>
        <position position="252"/>
    </location>
    <ligand>
        <name>Zn(2+)</name>
        <dbReference type="ChEBI" id="CHEBI:29105"/>
    </ligand>
</feature>
<evidence type="ECO:0000256" key="6">
    <source>
        <dbReference type="ARBA" id="ARBA00022741"/>
    </source>
</evidence>
<comment type="cofactor">
    <cofactor evidence="10">
        <name>Zn(2+)</name>
        <dbReference type="ChEBI" id="CHEBI:29105"/>
    </cofactor>
    <text evidence="10">Binds 1 zinc ion per subunit.</text>
</comment>
<feature type="binding site" evidence="10">
    <location>
        <begin position="245"/>
        <end position="247"/>
    </location>
    <ligand>
        <name>L-cysteinyl-5'-AMP</name>
        <dbReference type="ChEBI" id="CHEBI:144924"/>
    </ligand>
</feature>
<evidence type="ECO:0000256" key="3">
    <source>
        <dbReference type="ARBA" id="ARBA00011245"/>
    </source>
</evidence>
<feature type="region of interest" description="Disordered" evidence="11">
    <location>
        <begin position="1"/>
        <end position="34"/>
    </location>
</feature>
<evidence type="ECO:0000256" key="11">
    <source>
        <dbReference type="SAM" id="MobiDB-lite"/>
    </source>
</evidence>
<evidence type="ECO:0000256" key="2">
    <source>
        <dbReference type="ARBA" id="ARBA00007723"/>
    </source>
</evidence>
<dbReference type="PANTHER" id="PTHR10890">
    <property type="entry name" value="CYSTEINYL-TRNA SYNTHETASE"/>
    <property type="match status" value="1"/>
</dbReference>
<keyword evidence="14" id="KW-1185">Reference proteome</keyword>
<feature type="binding site" evidence="10">
    <location>
        <position position="278"/>
    </location>
    <ligand>
        <name>L-cysteinyl-5'-AMP</name>
        <dbReference type="ChEBI" id="CHEBI:144924"/>
    </ligand>
</feature>
<dbReference type="Pfam" id="PF01406">
    <property type="entry name" value="tRNA-synt_1e"/>
    <property type="match status" value="1"/>
</dbReference>
<keyword evidence="4 10" id="KW-0436">Ligase</keyword>
<comment type="catalytic activity">
    <reaction evidence="9 10">
        <text>1D-myo-inositol 2-amino-2-deoxy-alpha-D-glucopyranoside + L-cysteine + ATP = 1D-myo-inositol 2-(L-cysteinylamino)-2-deoxy-alpha-D-glucopyranoside + AMP + diphosphate + H(+)</text>
        <dbReference type="Rhea" id="RHEA:26176"/>
        <dbReference type="ChEBI" id="CHEBI:15378"/>
        <dbReference type="ChEBI" id="CHEBI:30616"/>
        <dbReference type="ChEBI" id="CHEBI:33019"/>
        <dbReference type="ChEBI" id="CHEBI:35235"/>
        <dbReference type="ChEBI" id="CHEBI:58886"/>
        <dbReference type="ChEBI" id="CHEBI:58887"/>
        <dbReference type="ChEBI" id="CHEBI:456215"/>
        <dbReference type="EC" id="6.3.1.13"/>
    </reaction>
</comment>
<name>A0ABU2H0V3_9ACTN</name>
<evidence type="ECO:0000313" key="13">
    <source>
        <dbReference type="EMBL" id="MDS1268927.1"/>
    </source>
</evidence>
<feature type="binding site" evidence="10">
    <location>
        <position position="58"/>
    </location>
    <ligand>
        <name>L-cysteinyl-5'-AMP</name>
        <dbReference type="ChEBI" id="CHEBI:144924"/>
    </ligand>
</feature>
<dbReference type="Gene3D" id="3.40.50.620">
    <property type="entry name" value="HUPs"/>
    <property type="match status" value="1"/>
</dbReference>
<dbReference type="GO" id="GO:0035446">
    <property type="term" value="F:cysteine-glucosaminylinositol ligase activity"/>
    <property type="evidence" value="ECO:0007669"/>
    <property type="project" value="UniProtKB-EC"/>
</dbReference>
<feature type="domain" description="tRNA synthetases class I catalytic" evidence="12">
    <location>
        <begin position="38"/>
        <end position="332"/>
    </location>
</feature>
<dbReference type="InterPro" id="IPR014729">
    <property type="entry name" value="Rossmann-like_a/b/a_fold"/>
</dbReference>
<feature type="short sequence motif" description="'KMSKS' region" evidence="10">
    <location>
        <begin position="284"/>
        <end position="288"/>
    </location>
</feature>
<evidence type="ECO:0000259" key="12">
    <source>
        <dbReference type="Pfam" id="PF01406"/>
    </source>
</evidence>
<gene>
    <name evidence="10 13" type="primary">mshC</name>
    <name evidence="13" type="ORF">RIF23_01320</name>
</gene>
<organism evidence="13 14">
    <name type="scientific">Lipingzhangella rawalii</name>
    <dbReference type="NCBI Taxonomy" id="2055835"/>
    <lineage>
        <taxon>Bacteria</taxon>
        <taxon>Bacillati</taxon>
        <taxon>Actinomycetota</taxon>
        <taxon>Actinomycetes</taxon>
        <taxon>Streptosporangiales</taxon>
        <taxon>Nocardiopsidaceae</taxon>
        <taxon>Lipingzhangella</taxon>
    </lineage>
</organism>
<evidence type="ECO:0000256" key="8">
    <source>
        <dbReference type="ARBA" id="ARBA00022840"/>
    </source>
</evidence>
<dbReference type="SUPFAM" id="SSF52374">
    <property type="entry name" value="Nucleotidylyl transferase"/>
    <property type="match status" value="1"/>
</dbReference>
<feature type="binding site" evidence="10">
    <location>
        <position position="223"/>
    </location>
    <ligand>
        <name>L-cysteinyl-5'-AMP</name>
        <dbReference type="ChEBI" id="CHEBI:144924"/>
    </ligand>
</feature>
<accession>A0ABU2H0V3</accession>
<dbReference type="InterPro" id="IPR032678">
    <property type="entry name" value="tRNA-synt_1_cat_dom"/>
</dbReference>
<comment type="similarity">
    <text evidence="2 10">Belongs to the class-I aminoacyl-tRNA synthetase family. MshC subfamily.</text>
</comment>
<dbReference type="NCBIfam" id="TIGR03447">
    <property type="entry name" value="mycothiol_MshC"/>
    <property type="match status" value="1"/>
</dbReference>
<proteinExistence type="inferred from homology"/>
<comment type="caution">
    <text evidence="10">Lacks conserved residue(s) required for the propagation of feature annotation.</text>
</comment>
<comment type="caution">
    <text evidence="13">The sequence shown here is derived from an EMBL/GenBank/DDBJ whole genome shotgun (WGS) entry which is preliminary data.</text>
</comment>
<keyword evidence="6 10" id="KW-0547">Nucleotide-binding</keyword>